<comment type="caution">
    <text evidence="1">The sequence shown here is derived from an EMBL/GenBank/DDBJ whole genome shotgun (WGS) entry which is preliminary data.</text>
</comment>
<accession>A0A9W8TEH2</accession>
<gene>
    <name evidence="1" type="ORF">N0V84_011429</name>
</gene>
<dbReference type="Proteomes" id="UP001140502">
    <property type="component" value="Unassembled WGS sequence"/>
</dbReference>
<keyword evidence="2" id="KW-1185">Reference proteome</keyword>
<reference evidence="1" key="1">
    <citation type="submission" date="2022-10" db="EMBL/GenBank/DDBJ databases">
        <title>Tapping the CABI collections for fungal endophytes: first genome assemblies for Collariella, Neodidymelliopsis, Ascochyta clinopodiicola, Didymella pomorum, Didymosphaeria variabile, Neocosmospora piperis and Neocucurbitaria cava.</title>
        <authorList>
            <person name="Hill R."/>
        </authorList>
    </citation>
    <scope>NUCLEOTIDE SEQUENCE</scope>
    <source>
        <strain evidence="1">IMI 366586</strain>
    </source>
</reference>
<proteinExistence type="predicted"/>
<name>A0A9W8TEH2_9HYPO</name>
<dbReference type="OrthoDB" id="3830579at2759"/>
<dbReference type="InterPro" id="IPR011008">
    <property type="entry name" value="Dimeric_a/b-barrel"/>
</dbReference>
<dbReference type="EMBL" id="JAPEUR010000425">
    <property type="protein sequence ID" value="KAJ4309587.1"/>
    <property type="molecule type" value="Genomic_DNA"/>
</dbReference>
<dbReference type="Gene3D" id="3.30.70.100">
    <property type="match status" value="1"/>
</dbReference>
<dbReference type="AlphaFoldDB" id="A0A9W8TEH2"/>
<protein>
    <recommendedName>
        <fullName evidence="3">ABM domain-containing protein</fullName>
    </recommendedName>
</protein>
<dbReference type="SUPFAM" id="SSF54909">
    <property type="entry name" value="Dimeric alpha+beta barrel"/>
    <property type="match status" value="1"/>
</dbReference>
<evidence type="ECO:0000313" key="1">
    <source>
        <dbReference type="EMBL" id="KAJ4309587.1"/>
    </source>
</evidence>
<evidence type="ECO:0000313" key="2">
    <source>
        <dbReference type="Proteomes" id="UP001140502"/>
    </source>
</evidence>
<organism evidence="1 2">
    <name type="scientific">Fusarium piperis</name>
    <dbReference type="NCBI Taxonomy" id="1435070"/>
    <lineage>
        <taxon>Eukaryota</taxon>
        <taxon>Fungi</taxon>
        <taxon>Dikarya</taxon>
        <taxon>Ascomycota</taxon>
        <taxon>Pezizomycotina</taxon>
        <taxon>Sordariomycetes</taxon>
        <taxon>Hypocreomycetidae</taxon>
        <taxon>Hypocreales</taxon>
        <taxon>Nectriaceae</taxon>
        <taxon>Fusarium</taxon>
        <taxon>Fusarium solani species complex</taxon>
    </lineage>
</organism>
<sequence>MTRPTTEFAVLSLTPGANLVDPESEGSRTWRDCLKTLSSFDGFQSSLYSVDEKSTDTMVEIVDWDSMEAHQAATESPKYGPFLKQVSVILAGPPNLKHAVLNVYGADGELSLSPPVIAFRGTPTVIQKFYFPSSVDTAAVDTSALALVGSVKSLKGFKAAATGWLLEEVEHQALEGSMGKGLVLVTGWENSGLAREFSISPIARHELQLVGAKADERFFASF</sequence>
<evidence type="ECO:0008006" key="3">
    <source>
        <dbReference type="Google" id="ProtNLM"/>
    </source>
</evidence>